<comment type="similarity">
    <text evidence="2 10">Belongs to the HAK/KUP transporter (TC 2.A.72.3) family.</text>
</comment>
<gene>
    <name evidence="14" type="ORF">C5167_018055</name>
</gene>
<proteinExistence type="inferred from homology"/>
<evidence type="ECO:0000259" key="12">
    <source>
        <dbReference type="Pfam" id="PF02705"/>
    </source>
</evidence>
<feature type="compositionally biased region" description="Basic and acidic residues" evidence="11">
    <location>
        <begin position="1"/>
        <end position="10"/>
    </location>
</feature>
<reference evidence="14 15" key="1">
    <citation type="journal article" date="2018" name="Science">
        <title>The opium poppy genome and morphinan production.</title>
        <authorList>
            <person name="Guo L."/>
            <person name="Winzer T."/>
            <person name="Yang X."/>
            <person name="Li Y."/>
            <person name="Ning Z."/>
            <person name="He Z."/>
            <person name="Teodor R."/>
            <person name="Lu Y."/>
            <person name="Bowser T.A."/>
            <person name="Graham I.A."/>
            <person name="Ye K."/>
        </authorList>
    </citation>
    <scope>NUCLEOTIDE SEQUENCE [LARGE SCALE GENOMIC DNA]</scope>
    <source>
        <strain evidence="15">cv. HN1</strain>
        <tissue evidence="14">Leaves</tissue>
    </source>
</reference>
<evidence type="ECO:0000259" key="13">
    <source>
        <dbReference type="Pfam" id="PF22776"/>
    </source>
</evidence>
<dbReference type="OMA" id="HIFEYFR"/>
<feature type="domain" description="K+ potassium transporter C-terminal" evidence="13">
    <location>
        <begin position="566"/>
        <end position="781"/>
    </location>
</feature>
<evidence type="ECO:0000256" key="8">
    <source>
        <dbReference type="ARBA" id="ARBA00023065"/>
    </source>
</evidence>
<keyword evidence="8 10" id="KW-0406">Ion transport</keyword>
<keyword evidence="4 10" id="KW-0633">Potassium transport</keyword>
<sequence length="1558" mass="173891">MGDFDQKSNEIGDAAPSTEQVEKGLKERKVSWGKLGRIDSLNREAGKVSNEPGHKNKLDWKTTLSLAFQSVGVIYGDVGTSPLYVYSSTFLDGIKHDDDLLGVLSLIIYTLAISPMIKYVFIVLWANDHGNGGTFALYSLICRYAKVGLIPNQQPEDRELSHYKLDKPSSQLKRAQKIKERLENSKAMQISLFCLTILGIGMIIGDGILTPAISVLSAVGGIKSSAKSLNQDAVVWISVVILLLLFSAQRYGTDKVGSTFAPIILVWFAFISLIGLYNLFKHDVTVLRAFNPMYIIRYFQRNGKNAWISLGGVVLCITGTEAMFADLGHFSVRAIQISFSGVVFPALLSCYIGQAAYLSKYKDDVHDTFYKSIPKPIYWPTFVVAVAAAIIASQAMISAAFSIITQALSLGAFPRVKVVHTSTKYEGQVYIPELNYFIMIATVLVTLIFRTTEQIGNAYGIAVLSVMVITTHMVTLIMLFIWKTSIWLVALFYIVLASIELTYLSAVLSKFTKGGYLPVALALILMSMMGIWHYVHKKRYMFELKNKVSGEFVRDLVKNENVNRIPGIGLLYSELVQGIPPIFPHFIANIPSVHSVLVFVSIKRIPVSKVAAEERFLFRQVERKDYRMFRCVARYGYNDAVAKSEEFEQDLVQNMKEFIRYESYVLEYGSTGNTNTNQLAAEVVSVPHSGQIAAAGTPSSNSSSGIHTAPLVDADKEIEFVQKAMEKGVVYLLGETEVVAEENSSILKRAVVNYFYHFLRKNLRESDKLLSIPNRKLLKVGDLDQKSDEINNGDIEAPTTEKIEKGLKERKVSWGKLGRVDSLNLEAGKVSNDPGHKYKLDRKTTLSLAFQTVGVIYGDIGTSPLYVYSSTFTNGIKNKDDLLGVLSLIIYTLAISPMIKYVCIVLWANDHGNGGTFALYSLICRYAKVGLMPNQQPEDRELSHYKLGKPSNQLRRAQKIKHTLENSKVIQIILFCLTILGVSMVIGDGILTPSISVLSAVGGIKQRDNLNQDAVVWISVVILILLFSAQQFGTDKVGSTFAPIILVWFTFISGIALYNLIKHDVTVLRSFNPMYIIQYFQRNGKTAWLSLGGVVLCVTGTEAMFADLGHFSVRAIQVSFSGVVFPALLACYIGKAAYLSKFPNDVHDTFYKSIPSKTNIYIYWPTFVIAVAAAIIASQAMISAAFSIITQALSLGAFPRVKVVHTSAKFEGQVYIPELNYFIMIATVLITLVFRTTEQIGNAYGIAVVSVMVITTNLVTLIMLFIWKTSIWLVALFYIVLVSIEATYLSAVLYKFTKGGYLPVALALVLMAMMGTWHYVHKKRYMFELKNKVSGEFVRDLVKHRDVNRIPGISLLYSELVQGIPPIFRHFVENIPSIHLVLVFVSIKRIPVSKVAAEERFIFRQVEQKEYRMFRCLAHYGYDDIVGNSDDFEQDLVKNLKEFILYESYVLEYGSTEDTTNTNQLAEELASAPHSCQIAPSGTRSSNSSSGIQTLPLQAAAKEIEFIKKAMDKGVVYLLGETEVNYFYHFLRNNLMESDKLLSIPHHKLLRVGMTYEI</sequence>
<keyword evidence="3" id="KW-0813">Transport</keyword>
<evidence type="ECO:0000313" key="15">
    <source>
        <dbReference type="Proteomes" id="UP000316621"/>
    </source>
</evidence>
<name>A0A4Y7IL56_PAPSO</name>
<dbReference type="NCBIfam" id="TIGR00794">
    <property type="entry name" value="kup"/>
    <property type="match status" value="2"/>
</dbReference>
<evidence type="ECO:0000256" key="4">
    <source>
        <dbReference type="ARBA" id="ARBA00022538"/>
    </source>
</evidence>
<evidence type="ECO:0000256" key="5">
    <source>
        <dbReference type="ARBA" id="ARBA00022692"/>
    </source>
</evidence>
<feature type="transmembrane region" description="Helical" evidence="10">
    <location>
        <begin position="969"/>
        <end position="1002"/>
    </location>
</feature>
<feature type="transmembrane region" description="Helical" evidence="10">
    <location>
        <begin position="64"/>
        <end position="86"/>
    </location>
</feature>
<dbReference type="PANTHER" id="PTHR30540">
    <property type="entry name" value="OSMOTIC STRESS POTASSIUM TRANSPORTER"/>
    <property type="match status" value="1"/>
</dbReference>
<feature type="transmembrane region" description="Helical" evidence="10">
    <location>
        <begin position="1040"/>
        <end position="1061"/>
    </location>
</feature>
<feature type="transmembrane region" description="Helical" evidence="10">
    <location>
        <begin position="106"/>
        <end position="126"/>
    </location>
</feature>
<feature type="transmembrane region" description="Helical" evidence="10">
    <location>
        <begin position="882"/>
        <end position="908"/>
    </location>
</feature>
<evidence type="ECO:0000313" key="14">
    <source>
        <dbReference type="EMBL" id="RZC49624.1"/>
    </source>
</evidence>
<evidence type="ECO:0000256" key="9">
    <source>
        <dbReference type="ARBA" id="ARBA00023136"/>
    </source>
</evidence>
<feature type="transmembrane region" description="Helical" evidence="10">
    <location>
        <begin position="1300"/>
        <end position="1320"/>
    </location>
</feature>
<feature type="transmembrane region" description="Helical" evidence="10">
    <location>
        <begin position="260"/>
        <end position="280"/>
    </location>
</feature>
<evidence type="ECO:0000256" key="10">
    <source>
        <dbReference type="RuleBase" id="RU321113"/>
    </source>
</evidence>
<feature type="domain" description="K+ potassium transporter integral membrane" evidence="12">
    <location>
        <begin position="848"/>
        <end position="1334"/>
    </location>
</feature>
<feature type="transmembrane region" description="Helical" evidence="10">
    <location>
        <begin position="1160"/>
        <end position="1176"/>
    </location>
</feature>
<dbReference type="Gramene" id="RZC49624">
    <property type="protein sequence ID" value="RZC49624"/>
    <property type="gene ID" value="C5167_018055"/>
</dbReference>
<dbReference type="Proteomes" id="UP000316621">
    <property type="component" value="Chromosome 2"/>
</dbReference>
<feature type="transmembrane region" description="Helical" evidence="10">
    <location>
        <begin position="515"/>
        <end position="535"/>
    </location>
</feature>
<feature type="transmembrane region" description="Helical" evidence="10">
    <location>
        <begin position="1243"/>
        <end position="1266"/>
    </location>
</feature>
<dbReference type="EMBL" id="CM010716">
    <property type="protein sequence ID" value="RZC49624.1"/>
    <property type="molecule type" value="Genomic_DNA"/>
</dbReference>
<keyword evidence="9 10" id="KW-0472">Membrane</keyword>
<evidence type="ECO:0000256" key="2">
    <source>
        <dbReference type="ARBA" id="ARBA00008440"/>
    </source>
</evidence>
<evidence type="ECO:0000256" key="1">
    <source>
        <dbReference type="ARBA" id="ARBA00004141"/>
    </source>
</evidence>
<feature type="transmembrane region" description="Helical" evidence="10">
    <location>
        <begin position="306"/>
        <end position="325"/>
    </location>
</feature>
<keyword evidence="5 10" id="KW-0812">Transmembrane</keyword>
<keyword evidence="7 10" id="KW-1133">Transmembrane helix</keyword>
<dbReference type="Pfam" id="PF22776">
    <property type="entry name" value="K_trans_C"/>
    <property type="match status" value="2"/>
</dbReference>
<feature type="transmembrane region" description="Helical" evidence="10">
    <location>
        <begin position="434"/>
        <end position="452"/>
    </location>
</feature>
<feature type="domain" description="K+ potassium transporter integral membrane" evidence="12">
    <location>
        <begin position="66"/>
        <end position="549"/>
    </location>
</feature>
<feature type="transmembrane region" description="Helical" evidence="10">
    <location>
        <begin position="190"/>
        <end position="213"/>
    </location>
</feature>
<dbReference type="InterPro" id="IPR003855">
    <property type="entry name" value="K+_transporter"/>
</dbReference>
<feature type="transmembrane region" description="Helical" evidence="10">
    <location>
        <begin position="1014"/>
        <end position="1034"/>
    </location>
</feature>
<dbReference type="GO" id="GO:0015079">
    <property type="term" value="F:potassium ion transmembrane transporter activity"/>
    <property type="evidence" value="ECO:0007669"/>
    <property type="project" value="UniProtKB-UniRule"/>
</dbReference>
<dbReference type="Pfam" id="PF02705">
    <property type="entry name" value="K_trans"/>
    <property type="match status" value="2"/>
</dbReference>
<feature type="transmembrane region" description="Helical" evidence="10">
    <location>
        <begin position="1219"/>
        <end position="1237"/>
    </location>
</feature>
<comment type="function">
    <text evidence="10">Potassium transporter.</text>
</comment>
<evidence type="ECO:0000256" key="6">
    <source>
        <dbReference type="ARBA" id="ARBA00022958"/>
    </source>
</evidence>
<feature type="transmembrane region" description="Helical" evidence="10">
    <location>
        <begin position="1118"/>
        <end position="1139"/>
    </location>
</feature>
<feature type="region of interest" description="Disordered" evidence="11">
    <location>
        <begin position="1"/>
        <end position="26"/>
    </location>
</feature>
<accession>A0A4Y7IL56</accession>
<comment type="subcellular location">
    <subcellularLocation>
        <location evidence="1 10">Membrane</location>
        <topology evidence="1 10">Multi-pass membrane protein</topology>
    </subcellularLocation>
</comment>
<feature type="domain" description="K+ potassium transporter C-terminal" evidence="13">
    <location>
        <begin position="1351"/>
        <end position="1558"/>
    </location>
</feature>
<keyword evidence="15" id="KW-1185">Reference proteome</keyword>
<evidence type="ECO:0000256" key="11">
    <source>
        <dbReference type="SAM" id="MobiDB-lite"/>
    </source>
</evidence>
<evidence type="ECO:0000256" key="7">
    <source>
        <dbReference type="ARBA" id="ARBA00022989"/>
    </source>
</evidence>
<dbReference type="PANTHER" id="PTHR30540:SF94">
    <property type="entry name" value="POTASSIUM TRANSPORTER 5"/>
    <property type="match status" value="1"/>
</dbReference>
<protein>
    <recommendedName>
        <fullName evidence="10">Potassium transporter</fullName>
    </recommendedName>
</protein>
<dbReference type="GO" id="GO:0016020">
    <property type="term" value="C:membrane"/>
    <property type="evidence" value="ECO:0007669"/>
    <property type="project" value="UniProtKB-SubCell"/>
</dbReference>
<comment type="caution">
    <text evidence="10">Lacks conserved residue(s) required for the propagation of feature annotation.</text>
</comment>
<feature type="transmembrane region" description="Helical" evidence="10">
    <location>
        <begin position="458"/>
        <end position="481"/>
    </location>
</feature>
<evidence type="ECO:0000256" key="3">
    <source>
        <dbReference type="ARBA" id="ARBA00022448"/>
    </source>
</evidence>
<feature type="transmembrane region" description="Helical" evidence="10">
    <location>
        <begin position="1087"/>
        <end position="1106"/>
    </location>
</feature>
<dbReference type="InterPro" id="IPR053952">
    <property type="entry name" value="K_trans_C"/>
</dbReference>
<feature type="transmembrane region" description="Helical" evidence="10">
    <location>
        <begin position="377"/>
        <end position="405"/>
    </location>
</feature>
<feature type="transmembrane region" description="Helical" evidence="10">
    <location>
        <begin position="337"/>
        <end position="357"/>
    </location>
</feature>
<feature type="transmembrane region" description="Helical" evidence="10">
    <location>
        <begin position="488"/>
        <end position="509"/>
    </location>
</feature>
<dbReference type="InterPro" id="IPR053951">
    <property type="entry name" value="K_trans_N"/>
</dbReference>
<keyword evidence="6 10" id="KW-0630">Potassium</keyword>
<feature type="transmembrane region" description="Helical" evidence="10">
    <location>
        <begin position="1273"/>
        <end position="1294"/>
    </location>
</feature>
<organism evidence="14 15">
    <name type="scientific">Papaver somniferum</name>
    <name type="common">Opium poppy</name>
    <dbReference type="NCBI Taxonomy" id="3469"/>
    <lineage>
        <taxon>Eukaryota</taxon>
        <taxon>Viridiplantae</taxon>
        <taxon>Streptophyta</taxon>
        <taxon>Embryophyta</taxon>
        <taxon>Tracheophyta</taxon>
        <taxon>Spermatophyta</taxon>
        <taxon>Magnoliopsida</taxon>
        <taxon>Ranunculales</taxon>
        <taxon>Papaveraceae</taxon>
        <taxon>Papaveroideae</taxon>
        <taxon>Papaver</taxon>
    </lineage>
</organism>